<keyword evidence="3" id="KW-1185">Reference proteome</keyword>
<feature type="region of interest" description="Disordered" evidence="1">
    <location>
        <begin position="39"/>
        <end position="60"/>
    </location>
</feature>
<accession>A0A5B7J962</accession>
<proteinExistence type="predicted"/>
<organism evidence="2 3">
    <name type="scientific">Portunus trituberculatus</name>
    <name type="common">Swimming crab</name>
    <name type="synonym">Neptunus trituberculatus</name>
    <dbReference type="NCBI Taxonomy" id="210409"/>
    <lineage>
        <taxon>Eukaryota</taxon>
        <taxon>Metazoa</taxon>
        <taxon>Ecdysozoa</taxon>
        <taxon>Arthropoda</taxon>
        <taxon>Crustacea</taxon>
        <taxon>Multicrustacea</taxon>
        <taxon>Malacostraca</taxon>
        <taxon>Eumalacostraca</taxon>
        <taxon>Eucarida</taxon>
        <taxon>Decapoda</taxon>
        <taxon>Pleocyemata</taxon>
        <taxon>Brachyura</taxon>
        <taxon>Eubrachyura</taxon>
        <taxon>Portunoidea</taxon>
        <taxon>Portunidae</taxon>
        <taxon>Portuninae</taxon>
        <taxon>Portunus</taxon>
    </lineage>
</organism>
<comment type="caution">
    <text evidence="2">The sequence shown here is derived from an EMBL/GenBank/DDBJ whole genome shotgun (WGS) entry which is preliminary data.</text>
</comment>
<name>A0A5B7J962_PORTR</name>
<evidence type="ECO:0000256" key="1">
    <source>
        <dbReference type="SAM" id="MobiDB-lite"/>
    </source>
</evidence>
<gene>
    <name evidence="2" type="ORF">E2C01_084963</name>
</gene>
<dbReference type="AlphaFoldDB" id="A0A5B7J962"/>
<evidence type="ECO:0000313" key="2">
    <source>
        <dbReference type="EMBL" id="MPC89997.1"/>
    </source>
</evidence>
<dbReference type="EMBL" id="VSRR010082886">
    <property type="protein sequence ID" value="MPC89997.1"/>
    <property type="molecule type" value="Genomic_DNA"/>
</dbReference>
<reference evidence="2 3" key="1">
    <citation type="submission" date="2019-05" db="EMBL/GenBank/DDBJ databases">
        <title>Another draft genome of Portunus trituberculatus and its Hox gene families provides insights of decapod evolution.</title>
        <authorList>
            <person name="Jeong J.-H."/>
            <person name="Song I."/>
            <person name="Kim S."/>
            <person name="Choi T."/>
            <person name="Kim D."/>
            <person name="Ryu S."/>
            <person name="Kim W."/>
        </authorList>
    </citation>
    <scope>NUCLEOTIDE SEQUENCE [LARGE SCALE GENOMIC DNA]</scope>
    <source>
        <tissue evidence="2">Muscle</tissue>
    </source>
</reference>
<sequence length="60" mass="6701">MTIQPNVCMETRKGRMESEGCTDAALYCTATTAGEPWAGVNFGDDQEPRHTSHLEETRRN</sequence>
<dbReference type="Proteomes" id="UP000324222">
    <property type="component" value="Unassembled WGS sequence"/>
</dbReference>
<feature type="compositionally biased region" description="Basic and acidic residues" evidence="1">
    <location>
        <begin position="46"/>
        <end position="60"/>
    </location>
</feature>
<evidence type="ECO:0000313" key="3">
    <source>
        <dbReference type="Proteomes" id="UP000324222"/>
    </source>
</evidence>
<protein>
    <submittedName>
        <fullName evidence="2">Uncharacterized protein</fullName>
    </submittedName>
</protein>